<dbReference type="EMBL" id="HBIO01007300">
    <property type="protein sequence ID" value="CAE0460606.1"/>
    <property type="molecule type" value="Transcribed_RNA"/>
</dbReference>
<evidence type="ECO:0000256" key="5">
    <source>
        <dbReference type="SAM" id="Phobius"/>
    </source>
</evidence>
<name>A0A7S3V6X0_9STRA</name>
<feature type="transmembrane region" description="Helical" evidence="5">
    <location>
        <begin position="255"/>
        <end position="277"/>
    </location>
</feature>
<dbReference type="GO" id="GO:0004930">
    <property type="term" value="F:G protein-coupled receptor activity"/>
    <property type="evidence" value="ECO:0007669"/>
    <property type="project" value="TreeGrafter"/>
</dbReference>
<accession>A0A7S3V6X0</accession>
<dbReference type="PANTHER" id="PTHR23112">
    <property type="entry name" value="G PROTEIN-COUPLED RECEPTOR 157-RELATED"/>
    <property type="match status" value="1"/>
</dbReference>
<dbReference type="Gene3D" id="1.20.1070.10">
    <property type="entry name" value="Rhodopsin 7-helix transmembrane proteins"/>
    <property type="match status" value="1"/>
</dbReference>
<keyword evidence="3 5" id="KW-1133">Transmembrane helix</keyword>
<evidence type="ECO:0000256" key="1">
    <source>
        <dbReference type="ARBA" id="ARBA00004141"/>
    </source>
</evidence>
<keyword evidence="4 5" id="KW-0472">Membrane</keyword>
<evidence type="ECO:0008006" key="7">
    <source>
        <dbReference type="Google" id="ProtNLM"/>
    </source>
</evidence>
<sequence>MLIMSISDVIGSTAMALTTLPMPSDVHEVYPFVGKALGNSKTCIAQGALILLGSGMASVMNCVLCLYYVLTIRYGMNPVAFKRRILPLSFLVFGGIICMLLYFLAKERAFIPLSHEPYCLVGMKYPVGCEEDGAEEGDEDYIKCIHSSHSGGQRIFNYTGLALFGINAFVILVSLILVIASVYETEKANRTRLDENDEEIEVPATTVAQQASIDIEIQRNGIDNSNSGNLENEEERIEPFRERSSEETKVALRQALMYITTYFLTWTWYAITIALGGKGPDNVYRVIDPLKVFFMPLQGFFNACIFLYHQILSLRQSESGRELQFLQAIKMVIMTPKEVPEVLLSMLEIVDFDRDETTHATEEQKTRDLKVVENSEDSFARLSYLGENGHIGPASLPSSFASIDTPSLDLSNALMEDEQDEVVLDMHKSSDAGKNAHRAFYTFCNRSNDEEAIEDGEDRIGYEFYSPHPLSTPNLSSDKFEENDDMLSQSSYTTLRRYNSLSIVVEEDANDISDESSKNHSG</sequence>
<evidence type="ECO:0000256" key="3">
    <source>
        <dbReference type="ARBA" id="ARBA00022989"/>
    </source>
</evidence>
<dbReference type="AlphaFoldDB" id="A0A7S3V6X0"/>
<gene>
    <name evidence="6" type="ORF">CDEB00056_LOCUS5447</name>
</gene>
<dbReference type="GO" id="GO:0007189">
    <property type="term" value="P:adenylate cyclase-activating G protein-coupled receptor signaling pathway"/>
    <property type="evidence" value="ECO:0007669"/>
    <property type="project" value="TreeGrafter"/>
</dbReference>
<feature type="transmembrane region" description="Helical" evidence="5">
    <location>
        <begin position="289"/>
        <end position="308"/>
    </location>
</feature>
<feature type="transmembrane region" description="Helical" evidence="5">
    <location>
        <begin position="44"/>
        <end position="70"/>
    </location>
</feature>
<evidence type="ECO:0000256" key="4">
    <source>
        <dbReference type="ARBA" id="ARBA00023136"/>
    </source>
</evidence>
<protein>
    <recommendedName>
        <fullName evidence="7">G-protein coupled receptors family 1 profile domain-containing protein</fullName>
    </recommendedName>
</protein>
<dbReference type="SUPFAM" id="SSF81321">
    <property type="entry name" value="Family A G protein-coupled receptor-like"/>
    <property type="match status" value="1"/>
</dbReference>
<keyword evidence="2 5" id="KW-0812">Transmembrane</keyword>
<dbReference type="GO" id="GO:0005886">
    <property type="term" value="C:plasma membrane"/>
    <property type="evidence" value="ECO:0007669"/>
    <property type="project" value="TreeGrafter"/>
</dbReference>
<reference evidence="6" key="1">
    <citation type="submission" date="2021-01" db="EMBL/GenBank/DDBJ databases">
        <authorList>
            <person name="Corre E."/>
            <person name="Pelletier E."/>
            <person name="Niang G."/>
            <person name="Scheremetjew M."/>
            <person name="Finn R."/>
            <person name="Kale V."/>
            <person name="Holt S."/>
            <person name="Cochrane G."/>
            <person name="Meng A."/>
            <person name="Brown T."/>
            <person name="Cohen L."/>
        </authorList>
    </citation>
    <scope>NUCLEOTIDE SEQUENCE</scope>
    <source>
        <strain evidence="6">MM31A-1</strain>
    </source>
</reference>
<proteinExistence type="predicted"/>
<comment type="subcellular location">
    <subcellularLocation>
        <location evidence="1">Membrane</location>
        <topology evidence="1">Multi-pass membrane protein</topology>
    </subcellularLocation>
</comment>
<evidence type="ECO:0000256" key="2">
    <source>
        <dbReference type="ARBA" id="ARBA00022692"/>
    </source>
</evidence>
<feature type="transmembrane region" description="Helical" evidence="5">
    <location>
        <begin position="85"/>
        <end position="105"/>
    </location>
</feature>
<feature type="transmembrane region" description="Helical" evidence="5">
    <location>
        <begin position="161"/>
        <end position="183"/>
    </location>
</feature>
<dbReference type="PANTHER" id="PTHR23112:SF0">
    <property type="entry name" value="TRANSMEMBRANE PROTEIN 116"/>
    <property type="match status" value="1"/>
</dbReference>
<evidence type="ECO:0000313" key="6">
    <source>
        <dbReference type="EMBL" id="CAE0460606.1"/>
    </source>
</evidence>
<organism evidence="6">
    <name type="scientific">Chaetoceros debilis</name>
    <dbReference type="NCBI Taxonomy" id="122233"/>
    <lineage>
        <taxon>Eukaryota</taxon>
        <taxon>Sar</taxon>
        <taxon>Stramenopiles</taxon>
        <taxon>Ochrophyta</taxon>
        <taxon>Bacillariophyta</taxon>
        <taxon>Coscinodiscophyceae</taxon>
        <taxon>Chaetocerotophycidae</taxon>
        <taxon>Chaetocerotales</taxon>
        <taxon>Chaetocerotaceae</taxon>
        <taxon>Chaetoceros</taxon>
    </lineage>
</organism>